<evidence type="ECO:0000256" key="2">
    <source>
        <dbReference type="ARBA" id="ARBA00011233"/>
    </source>
</evidence>
<reference evidence="13 14" key="1">
    <citation type="submission" date="2019-12" db="EMBL/GenBank/DDBJ databases">
        <title>Microbes associate with the intestines of laboratory mice.</title>
        <authorList>
            <person name="Navarre W."/>
            <person name="Wong E."/>
        </authorList>
    </citation>
    <scope>NUCLEOTIDE SEQUENCE [LARGE SCALE GENOMIC DNA]</scope>
    <source>
        <strain evidence="13 14">NM82_D38</strain>
    </source>
</reference>
<evidence type="ECO:0000256" key="8">
    <source>
        <dbReference type="ARBA" id="ARBA00023114"/>
    </source>
</evidence>
<dbReference type="SUPFAM" id="SSF56935">
    <property type="entry name" value="Porins"/>
    <property type="match status" value="1"/>
</dbReference>
<feature type="domain" description="Porin" evidence="12">
    <location>
        <begin position="12"/>
        <end position="326"/>
    </location>
</feature>
<keyword evidence="6 11" id="KW-0732">Signal</keyword>
<dbReference type="GO" id="GO:0009279">
    <property type="term" value="C:cell outer membrane"/>
    <property type="evidence" value="ECO:0007669"/>
    <property type="project" value="UniProtKB-SubCell"/>
</dbReference>
<keyword evidence="5" id="KW-0812">Transmembrane</keyword>
<dbReference type="InterPro" id="IPR023614">
    <property type="entry name" value="Porin_dom_sf"/>
</dbReference>
<dbReference type="GO" id="GO:0046930">
    <property type="term" value="C:pore complex"/>
    <property type="evidence" value="ECO:0007669"/>
    <property type="project" value="UniProtKB-KW"/>
</dbReference>
<dbReference type="Gene3D" id="2.40.160.10">
    <property type="entry name" value="Porin"/>
    <property type="match status" value="1"/>
</dbReference>
<organism evidence="13 14">
    <name type="scientific">Parasutterella muris</name>
    <dbReference type="NCBI Taxonomy" id="2565572"/>
    <lineage>
        <taxon>Bacteria</taxon>
        <taxon>Pseudomonadati</taxon>
        <taxon>Pseudomonadota</taxon>
        <taxon>Betaproteobacteria</taxon>
        <taxon>Burkholderiales</taxon>
        <taxon>Sutterellaceae</taxon>
        <taxon>Parasutterella</taxon>
    </lineage>
</organism>
<dbReference type="CDD" id="cd00342">
    <property type="entry name" value="gram_neg_porins"/>
    <property type="match status" value="1"/>
</dbReference>
<dbReference type="GO" id="GO:0006811">
    <property type="term" value="P:monoatomic ion transport"/>
    <property type="evidence" value="ECO:0007669"/>
    <property type="project" value="UniProtKB-KW"/>
</dbReference>
<dbReference type="Proteomes" id="UP000472580">
    <property type="component" value="Unassembled WGS sequence"/>
</dbReference>
<dbReference type="PRINTS" id="PR00184">
    <property type="entry name" value="NEISSPPORIN"/>
</dbReference>
<evidence type="ECO:0000256" key="6">
    <source>
        <dbReference type="ARBA" id="ARBA00022729"/>
    </source>
</evidence>
<dbReference type="InterPro" id="IPR033900">
    <property type="entry name" value="Gram_neg_porin_domain"/>
</dbReference>
<keyword evidence="3" id="KW-0813">Transport</keyword>
<evidence type="ECO:0000256" key="7">
    <source>
        <dbReference type="ARBA" id="ARBA00023065"/>
    </source>
</evidence>
<comment type="subunit">
    <text evidence="2">Homotrimer.</text>
</comment>
<dbReference type="AlphaFoldDB" id="A0A6L6YEC9"/>
<evidence type="ECO:0000256" key="5">
    <source>
        <dbReference type="ARBA" id="ARBA00022692"/>
    </source>
</evidence>
<dbReference type="InterPro" id="IPR002299">
    <property type="entry name" value="Porin_Neis"/>
</dbReference>
<dbReference type="EMBL" id="WSRP01000003">
    <property type="protein sequence ID" value="MVX55926.1"/>
    <property type="molecule type" value="Genomic_DNA"/>
</dbReference>
<feature type="signal peptide" evidence="11">
    <location>
        <begin position="1"/>
        <end position="23"/>
    </location>
</feature>
<dbReference type="GO" id="GO:0015288">
    <property type="term" value="F:porin activity"/>
    <property type="evidence" value="ECO:0007669"/>
    <property type="project" value="UniProtKB-KW"/>
</dbReference>
<gene>
    <name evidence="13" type="ORF">E5987_01725</name>
</gene>
<name>A0A6L6YEC9_9BURK</name>
<keyword evidence="8" id="KW-0626">Porin</keyword>
<evidence type="ECO:0000313" key="13">
    <source>
        <dbReference type="EMBL" id="MVX55926.1"/>
    </source>
</evidence>
<sequence length="354" mass="38240">MIKFKPIALMLALGAFYCQGAFASQVTLYGKIDEGLLVGKTRHGDATFQVKSSFTTGSRWGIKGVEDLGNGLKVGFILEQGYSVDDGAAGDPDLAFNRESALYVDGGFGRLTFGRLGTLGFAQSTGILRGAIFGVTHGASGWASGTTSLHFSRVDNAVAYKTPSFGGVTLHAMYSNGTNTDDSKNKWSKNNHYYGLGALYSSKTLSGSVIFETIDYKSLTGNTKHPLYHVTMGGWWQVGIFRPMAIYQYQWGENRYKQHAAQIGSQIKLGGGTAKLGFKYVTRKIDGTASKIEGEKKGNLWNVGAGYEYPLSKRTKVYGFAGYTDGGKGWGKGKNLTTTNLNGYQIAVGMVHDF</sequence>
<comment type="caution">
    <text evidence="13">The sequence shown here is derived from an EMBL/GenBank/DDBJ whole genome shotgun (WGS) entry which is preliminary data.</text>
</comment>
<comment type="subcellular location">
    <subcellularLocation>
        <location evidence="1">Cell outer membrane</location>
        <topology evidence="1">Multi-pass membrane protein</topology>
    </subcellularLocation>
</comment>
<keyword evidence="9" id="KW-0472">Membrane</keyword>
<evidence type="ECO:0000256" key="10">
    <source>
        <dbReference type="ARBA" id="ARBA00023237"/>
    </source>
</evidence>
<evidence type="ECO:0000256" key="1">
    <source>
        <dbReference type="ARBA" id="ARBA00004571"/>
    </source>
</evidence>
<evidence type="ECO:0000313" key="14">
    <source>
        <dbReference type="Proteomes" id="UP000472580"/>
    </source>
</evidence>
<proteinExistence type="predicted"/>
<dbReference type="PANTHER" id="PTHR34501:SF9">
    <property type="entry name" value="MAJOR OUTER MEMBRANE PROTEIN P.IA"/>
    <property type="match status" value="1"/>
</dbReference>
<evidence type="ECO:0000256" key="11">
    <source>
        <dbReference type="SAM" id="SignalP"/>
    </source>
</evidence>
<dbReference type="PANTHER" id="PTHR34501">
    <property type="entry name" value="PROTEIN YDDL-RELATED"/>
    <property type="match status" value="1"/>
</dbReference>
<evidence type="ECO:0000256" key="3">
    <source>
        <dbReference type="ARBA" id="ARBA00022448"/>
    </source>
</evidence>
<dbReference type="RefSeq" id="WP_160334357.1">
    <property type="nucleotide sequence ID" value="NZ_WSRP01000003.1"/>
</dbReference>
<accession>A0A6L6YEC9</accession>
<keyword evidence="10" id="KW-0998">Cell outer membrane</keyword>
<dbReference type="InterPro" id="IPR050298">
    <property type="entry name" value="Gram-neg_bact_OMP"/>
</dbReference>
<dbReference type="OrthoDB" id="8520696at2"/>
<evidence type="ECO:0000259" key="12">
    <source>
        <dbReference type="Pfam" id="PF13609"/>
    </source>
</evidence>
<dbReference type="Pfam" id="PF13609">
    <property type="entry name" value="Porin_4"/>
    <property type="match status" value="1"/>
</dbReference>
<evidence type="ECO:0000256" key="9">
    <source>
        <dbReference type="ARBA" id="ARBA00023136"/>
    </source>
</evidence>
<keyword evidence="7" id="KW-0406">Ion transport</keyword>
<evidence type="ECO:0000256" key="4">
    <source>
        <dbReference type="ARBA" id="ARBA00022452"/>
    </source>
</evidence>
<keyword evidence="4" id="KW-1134">Transmembrane beta strand</keyword>
<protein>
    <submittedName>
        <fullName evidence="13">Porin</fullName>
    </submittedName>
</protein>
<keyword evidence="14" id="KW-1185">Reference proteome</keyword>
<feature type="chain" id="PRO_5026752295" evidence="11">
    <location>
        <begin position="24"/>
        <end position="354"/>
    </location>
</feature>